<dbReference type="InterPro" id="IPR043322">
    <property type="entry name" value="CtBP"/>
</dbReference>
<evidence type="ECO:0000256" key="3">
    <source>
        <dbReference type="ARBA" id="ARBA00023027"/>
    </source>
</evidence>
<proteinExistence type="inferred from homology"/>
<keyword evidence="3" id="KW-0520">NAD</keyword>
<dbReference type="InterPro" id="IPR006139">
    <property type="entry name" value="D-isomer_2_OHA_DH_cat_dom"/>
</dbReference>
<sequence>MAKYKVVITDHEYKSIENERRILEPLGVDLQDYQYRDAENILRVAKDADAIIVQYAKMPRELVEQLDRCRIIARYATGFDGIDLDACTDKGIYFCNVSDYCREEVSTHALALLLEMARRVGRYNSWTHSGRWYSMPGIQHSLRNQVIGVISFGRIARSFIDKVKPLCDNIWVNDKYVSEKDMLEYGVVPKSLEEIYENADYISVHCPLTEETRHMFSRETFRKMKNSAVLINVSRGPVVSEEDLCEALDEGQIGGAALDVLETEPPSPDHPLFRYDNVVITPHTAWYSEESQAVLQSTPAEDIARVLRGERPLNVVNKEIFDRLD</sequence>
<evidence type="ECO:0000259" key="5">
    <source>
        <dbReference type="Pfam" id="PF00389"/>
    </source>
</evidence>
<evidence type="ECO:0008006" key="9">
    <source>
        <dbReference type="Google" id="ProtNLM"/>
    </source>
</evidence>
<dbReference type="SUPFAM" id="SSF52283">
    <property type="entry name" value="Formate/glycerate dehydrogenase catalytic domain-like"/>
    <property type="match status" value="1"/>
</dbReference>
<evidence type="ECO:0000313" key="8">
    <source>
        <dbReference type="Proteomes" id="UP000187404"/>
    </source>
</evidence>
<dbReference type="InterPro" id="IPR050418">
    <property type="entry name" value="D-iso_2-hydroxyacid_DH_PdxB"/>
</dbReference>
<name>A0A1Q9JL97_9FIRM</name>
<keyword evidence="8" id="KW-1185">Reference proteome</keyword>
<dbReference type="Proteomes" id="UP000187404">
    <property type="component" value="Unassembled WGS sequence"/>
</dbReference>
<dbReference type="InterPro" id="IPR006140">
    <property type="entry name" value="D-isomer_DH_NAD-bd"/>
</dbReference>
<evidence type="ECO:0000313" key="7">
    <source>
        <dbReference type="EMBL" id="OLR56992.1"/>
    </source>
</evidence>
<organism evidence="7 8">
    <name type="scientific">Hornefia porci</name>
    <dbReference type="NCBI Taxonomy" id="2652292"/>
    <lineage>
        <taxon>Bacteria</taxon>
        <taxon>Bacillati</taxon>
        <taxon>Bacillota</taxon>
        <taxon>Clostridia</taxon>
        <taxon>Peptostreptococcales</taxon>
        <taxon>Anaerovoracaceae</taxon>
        <taxon>Hornefia</taxon>
    </lineage>
</organism>
<evidence type="ECO:0000256" key="2">
    <source>
        <dbReference type="ARBA" id="ARBA00023002"/>
    </source>
</evidence>
<dbReference type="SUPFAM" id="SSF51735">
    <property type="entry name" value="NAD(P)-binding Rossmann-fold domains"/>
    <property type="match status" value="1"/>
</dbReference>
<dbReference type="STRING" id="1261640.BHK98_07710"/>
<gene>
    <name evidence="7" type="ORF">BHK98_07710</name>
</gene>
<dbReference type="GO" id="GO:0051287">
    <property type="term" value="F:NAD binding"/>
    <property type="evidence" value="ECO:0007669"/>
    <property type="project" value="InterPro"/>
</dbReference>
<feature type="domain" description="D-isomer specific 2-hydroxyacid dehydrogenase NAD-binding" evidence="6">
    <location>
        <begin position="110"/>
        <end position="285"/>
    </location>
</feature>
<comment type="similarity">
    <text evidence="1 4">Belongs to the D-isomer specific 2-hydroxyacid dehydrogenase family.</text>
</comment>
<protein>
    <recommendedName>
        <fullName evidence="9">C-terminal binding protein</fullName>
    </recommendedName>
</protein>
<evidence type="ECO:0000256" key="4">
    <source>
        <dbReference type="RuleBase" id="RU003719"/>
    </source>
</evidence>
<comment type="caution">
    <text evidence="7">The sequence shown here is derived from an EMBL/GenBank/DDBJ whole genome shotgun (WGS) entry which is preliminary data.</text>
</comment>
<dbReference type="EMBL" id="MJIE01000001">
    <property type="protein sequence ID" value="OLR56992.1"/>
    <property type="molecule type" value="Genomic_DNA"/>
</dbReference>
<dbReference type="AlphaFoldDB" id="A0A1Q9JL97"/>
<dbReference type="GO" id="GO:0016616">
    <property type="term" value="F:oxidoreductase activity, acting on the CH-OH group of donors, NAD or NADP as acceptor"/>
    <property type="evidence" value="ECO:0007669"/>
    <property type="project" value="InterPro"/>
</dbReference>
<dbReference type="PANTHER" id="PTHR43761:SF1">
    <property type="entry name" value="D-ISOMER SPECIFIC 2-HYDROXYACID DEHYDROGENASE CATALYTIC DOMAIN-CONTAINING PROTEIN-RELATED"/>
    <property type="match status" value="1"/>
</dbReference>
<feature type="domain" description="D-isomer specific 2-hydroxyacid dehydrogenase catalytic" evidence="5">
    <location>
        <begin position="17"/>
        <end position="317"/>
    </location>
</feature>
<keyword evidence="2 4" id="KW-0560">Oxidoreductase</keyword>
<reference evidence="7 8" key="1">
    <citation type="journal article" date="2016" name="Appl. Environ. Microbiol.">
        <title>Function and Phylogeny of Bacterial Butyryl Coenzyme A:Acetate Transferases and Their Diversity in the Proximal Colon of Swine.</title>
        <authorList>
            <person name="Trachsel J."/>
            <person name="Bayles D.O."/>
            <person name="Looft T."/>
            <person name="Levine U.Y."/>
            <person name="Allen H.K."/>
        </authorList>
    </citation>
    <scope>NUCLEOTIDE SEQUENCE [LARGE SCALE GENOMIC DNA]</scope>
    <source>
        <strain evidence="7 8">68-3-10</strain>
    </source>
</reference>
<dbReference type="Gene3D" id="3.40.50.720">
    <property type="entry name" value="NAD(P)-binding Rossmann-like Domain"/>
    <property type="match status" value="2"/>
</dbReference>
<accession>A0A1Q9JL97</accession>
<dbReference type="Pfam" id="PF00389">
    <property type="entry name" value="2-Hacid_dh"/>
    <property type="match status" value="1"/>
</dbReference>
<dbReference type="RefSeq" id="WP_075715079.1">
    <property type="nucleotide sequence ID" value="NZ_MJIE01000001.1"/>
</dbReference>
<dbReference type="Pfam" id="PF02826">
    <property type="entry name" value="2-Hacid_dh_C"/>
    <property type="match status" value="1"/>
</dbReference>
<evidence type="ECO:0000256" key="1">
    <source>
        <dbReference type="ARBA" id="ARBA00005854"/>
    </source>
</evidence>
<dbReference type="InterPro" id="IPR036291">
    <property type="entry name" value="NAD(P)-bd_dom_sf"/>
</dbReference>
<dbReference type="OrthoDB" id="9805416at2"/>
<dbReference type="CDD" id="cd05299">
    <property type="entry name" value="CtBP_dh"/>
    <property type="match status" value="1"/>
</dbReference>
<dbReference type="GO" id="GO:0003714">
    <property type="term" value="F:transcription corepressor activity"/>
    <property type="evidence" value="ECO:0007669"/>
    <property type="project" value="InterPro"/>
</dbReference>
<evidence type="ECO:0000259" key="6">
    <source>
        <dbReference type="Pfam" id="PF02826"/>
    </source>
</evidence>
<dbReference type="PANTHER" id="PTHR43761">
    <property type="entry name" value="D-ISOMER SPECIFIC 2-HYDROXYACID DEHYDROGENASE FAMILY PROTEIN (AFU_ORTHOLOGUE AFUA_1G13630)"/>
    <property type="match status" value="1"/>
</dbReference>